<keyword evidence="1" id="KW-1133">Transmembrane helix</keyword>
<dbReference type="InterPro" id="IPR000195">
    <property type="entry name" value="Rab-GAP-TBC_dom"/>
</dbReference>
<keyword evidence="1" id="KW-0812">Transmembrane</keyword>
<name>A0ABP0MXM6_9DINO</name>
<feature type="transmembrane region" description="Helical" evidence="1">
    <location>
        <begin position="115"/>
        <end position="135"/>
    </location>
</feature>
<dbReference type="EMBL" id="CAXAMN010019668">
    <property type="protein sequence ID" value="CAK9054774.1"/>
    <property type="molecule type" value="Genomic_DNA"/>
</dbReference>
<accession>A0ABP0MXM6</accession>
<dbReference type="Proteomes" id="UP001642484">
    <property type="component" value="Unassembled WGS sequence"/>
</dbReference>
<gene>
    <name evidence="3" type="ORF">CCMP2556_LOCUS27348</name>
</gene>
<dbReference type="SUPFAM" id="SSF47923">
    <property type="entry name" value="Ypt/Rab-GAP domain of gyp1p"/>
    <property type="match status" value="1"/>
</dbReference>
<keyword evidence="1" id="KW-0472">Membrane</keyword>
<feature type="transmembrane region" description="Helical" evidence="1">
    <location>
        <begin position="84"/>
        <end position="103"/>
    </location>
</feature>
<dbReference type="Gene3D" id="1.10.472.80">
    <property type="entry name" value="Ypt/Rab-GAP domain of gyp1p, domain 3"/>
    <property type="match status" value="1"/>
</dbReference>
<dbReference type="InterPro" id="IPR035969">
    <property type="entry name" value="Rab-GAP_TBC_sf"/>
</dbReference>
<dbReference type="Pfam" id="PF00566">
    <property type="entry name" value="RabGAP-TBC"/>
    <property type="match status" value="1"/>
</dbReference>
<evidence type="ECO:0000256" key="1">
    <source>
        <dbReference type="SAM" id="Phobius"/>
    </source>
</evidence>
<evidence type="ECO:0000259" key="2">
    <source>
        <dbReference type="PROSITE" id="PS50086"/>
    </source>
</evidence>
<protein>
    <recommendedName>
        <fullName evidence="2">Rab-GAP TBC domain-containing protein</fullName>
    </recommendedName>
</protein>
<reference evidence="3 4" key="1">
    <citation type="submission" date="2024-02" db="EMBL/GenBank/DDBJ databases">
        <authorList>
            <person name="Chen Y."/>
            <person name="Shah S."/>
            <person name="Dougan E. K."/>
            <person name="Thang M."/>
            <person name="Chan C."/>
        </authorList>
    </citation>
    <scope>NUCLEOTIDE SEQUENCE [LARGE SCALE GENOMIC DNA]</scope>
</reference>
<evidence type="ECO:0000313" key="3">
    <source>
        <dbReference type="EMBL" id="CAK9054774.1"/>
    </source>
</evidence>
<evidence type="ECO:0000313" key="4">
    <source>
        <dbReference type="Proteomes" id="UP001642484"/>
    </source>
</evidence>
<proteinExistence type="predicted"/>
<organism evidence="3 4">
    <name type="scientific">Durusdinium trenchii</name>
    <dbReference type="NCBI Taxonomy" id="1381693"/>
    <lineage>
        <taxon>Eukaryota</taxon>
        <taxon>Sar</taxon>
        <taxon>Alveolata</taxon>
        <taxon>Dinophyceae</taxon>
        <taxon>Suessiales</taxon>
        <taxon>Symbiodiniaceae</taxon>
        <taxon>Durusdinium</taxon>
    </lineage>
</organism>
<dbReference type="PROSITE" id="PS50086">
    <property type="entry name" value="TBC_RABGAP"/>
    <property type="match status" value="1"/>
</dbReference>
<keyword evidence="4" id="KW-1185">Reference proteome</keyword>
<sequence length="229" mass="25796">MAAVLRGYARKNPHLGYTQGMCFLAAVTCSKDSLIAEQLFADYMASFKLLWSQDFPLIDEGIPLLQSVLDKTDGQLSYHLFQTLGLNLTAVLPTAWLSMFGKWLPFEQLLETVPFLASAGLAGFLTVTIVILTSYRSDLLGHQTVEDALMFITALRRMPVPSNLMFSCQLTLPRVRAQARDSKSYRLAVDDGFVFKSLVSLPGPWLRCQGWRGTVLMKQRRVRQEVKVW</sequence>
<feature type="domain" description="Rab-GAP TBC" evidence="2">
    <location>
        <begin position="1"/>
        <end position="120"/>
    </location>
</feature>
<comment type="caution">
    <text evidence="3">The sequence shown here is derived from an EMBL/GenBank/DDBJ whole genome shotgun (WGS) entry which is preliminary data.</text>
</comment>